<accession>A0A7J0G0N6</accession>
<evidence type="ECO:0000313" key="1">
    <source>
        <dbReference type="EMBL" id="GFZ04491.1"/>
    </source>
</evidence>
<protein>
    <submittedName>
        <fullName evidence="1">Uncharacterized protein</fullName>
    </submittedName>
</protein>
<keyword evidence="2" id="KW-1185">Reference proteome</keyword>
<sequence length="249" mass="27910">MDGIHSRVHLVEYQSGAIDMGPLHTTSGFLHGWDCSAALLGCFYSSWTKSFSLTQHREPPENSRYSVLIPPSISRVARLKSGQITVWTYPIQELIAHYQHEVLKGSRHPIIRPGHRANPWVEDKTWLGFALASIVGLVCPLAEIPIMKLFHLWYYPQANIELFGQIENSATGITICNVWKLQSFLTPTIAFNACSQVVTPCGAIFRDSSVGEFIMIEFLKPSFRAEGSIHDKFSMSPARFNSNTDDVLS</sequence>
<dbReference type="AlphaFoldDB" id="A0A7J0G0N6"/>
<dbReference type="Proteomes" id="UP000585474">
    <property type="component" value="Unassembled WGS sequence"/>
</dbReference>
<comment type="caution">
    <text evidence="1">The sequence shown here is derived from an EMBL/GenBank/DDBJ whole genome shotgun (WGS) entry which is preliminary data.</text>
</comment>
<dbReference type="PANTHER" id="PTHR36774:SF1">
    <property type="entry name" value="INSULIN-INDUCED PROTEIN"/>
    <property type="match status" value="1"/>
</dbReference>
<name>A0A7J0G0N6_9ERIC</name>
<evidence type="ECO:0000313" key="2">
    <source>
        <dbReference type="Proteomes" id="UP000585474"/>
    </source>
</evidence>
<dbReference type="OrthoDB" id="205546at2759"/>
<reference evidence="1 2" key="1">
    <citation type="submission" date="2019-07" db="EMBL/GenBank/DDBJ databases">
        <title>De Novo Assembly of kiwifruit Actinidia rufa.</title>
        <authorList>
            <person name="Sugita-Konishi S."/>
            <person name="Sato K."/>
            <person name="Mori E."/>
            <person name="Abe Y."/>
            <person name="Kisaki G."/>
            <person name="Hamano K."/>
            <person name="Suezawa K."/>
            <person name="Otani M."/>
            <person name="Fukuda T."/>
            <person name="Manabe T."/>
            <person name="Gomi K."/>
            <person name="Tabuchi M."/>
            <person name="Akimitsu K."/>
            <person name="Kataoka I."/>
        </authorList>
    </citation>
    <scope>NUCLEOTIDE SEQUENCE [LARGE SCALE GENOMIC DNA]</scope>
    <source>
        <strain evidence="2">cv. Fuchu</strain>
    </source>
</reference>
<organism evidence="1 2">
    <name type="scientific">Actinidia rufa</name>
    <dbReference type="NCBI Taxonomy" id="165716"/>
    <lineage>
        <taxon>Eukaryota</taxon>
        <taxon>Viridiplantae</taxon>
        <taxon>Streptophyta</taxon>
        <taxon>Embryophyta</taxon>
        <taxon>Tracheophyta</taxon>
        <taxon>Spermatophyta</taxon>
        <taxon>Magnoliopsida</taxon>
        <taxon>eudicotyledons</taxon>
        <taxon>Gunneridae</taxon>
        <taxon>Pentapetalae</taxon>
        <taxon>asterids</taxon>
        <taxon>Ericales</taxon>
        <taxon>Actinidiaceae</taxon>
        <taxon>Actinidia</taxon>
    </lineage>
</organism>
<dbReference type="EMBL" id="BJWL01000017">
    <property type="protein sequence ID" value="GFZ04491.1"/>
    <property type="molecule type" value="Genomic_DNA"/>
</dbReference>
<proteinExistence type="predicted"/>
<gene>
    <name evidence="1" type="ORF">Acr_17g0000630</name>
</gene>
<dbReference type="PANTHER" id="PTHR36774">
    <property type="entry name" value="INSULIN-INDUCED PROTEIN"/>
    <property type="match status" value="1"/>
</dbReference>